<proteinExistence type="predicted"/>
<geneLocation type="plasmid" evidence="1 2">
    <name>p7</name>
</geneLocation>
<protein>
    <submittedName>
        <fullName evidence="1">Uncharacterized protein</fullName>
    </submittedName>
</protein>
<dbReference type="EMBL" id="CP032337">
    <property type="protein sequence ID" value="QCO07434.1"/>
    <property type="molecule type" value="Genomic_DNA"/>
</dbReference>
<dbReference type="GO" id="GO:0032259">
    <property type="term" value="P:methylation"/>
    <property type="evidence" value="ECO:0007669"/>
    <property type="project" value="InterPro"/>
</dbReference>
<dbReference type="GO" id="GO:0008168">
    <property type="term" value="F:methyltransferase activity"/>
    <property type="evidence" value="ECO:0007669"/>
    <property type="project" value="InterPro"/>
</dbReference>
<dbReference type="GO" id="GO:0003676">
    <property type="term" value="F:nucleic acid binding"/>
    <property type="evidence" value="ECO:0007669"/>
    <property type="project" value="InterPro"/>
</dbReference>
<keyword evidence="1" id="KW-0614">Plasmid</keyword>
<reference evidence="1 2" key="1">
    <citation type="submission" date="2018-09" db="EMBL/GenBank/DDBJ databases">
        <title>Whole genome based analysis of evolution and adaptive divergence in Indian and Brazilian strains of Azospirillum brasilense.</title>
        <authorList>
            <person name="Singh C."/>
            <person name="Tripathi A.K."/>
        </authorList>
    </citation>
    <scope>NUCLEOTIDE SEQUENCE [LARGE SCALE GENOMIC DNA]</scope>
    <source>
        <strain evidence="1 2">MTCC4036</strain>
        <plasmid evidence="1 2">p7</plasmid>
    </source>
</reference>
<gene>
    <name evidence="1" type="ORF">D3867_36735</name>
</gene>
<dbReference type="PROSITE" id="PS00092">
    <property type="entry name" value="N6_MTASE"/>
    <property type="match status" value="1"/>
</dbReference>
<evidence type="ECO:0000313" key="1">
    <source>
        <dbReference type="EMBL" id="QCO07434.1"/>
    </source>
</evidence>
<accession>A0A4D8QCH0</accession>
<evidence type="ECO:0000313" key="2">
    <source>
        <dbReference type="Proteomes" id="UP000298596"/>
    </source>
</evidence>
<sequence length="204" mass="22815">MPPTDLRFGEGRTDATLIYCNPPFLKAQDFGVLEIGRPEQGIIGERFRNKAERYHEAHNKPAQAMLYAETLQLSWAVYSNGFLIWASTRGQSGQSFAMCLDADLVVRTFDDARLPLEMGTRWLRQFLASLKPDDTFASLAEQAKAFGFGITEKVRLNIDKTLSFDVEVLFIPNKRPWNGVGRGFSAKRSRPGIERLGAALGIEG</sequence>
<dbReference type="InterPro" id="IPR002052">
    <property type="entry name" value="DNA_methylase_N6_adenine_CS"/>
</dbReference>
<dbReference type="Proteomes" id="UP000298596">
    <property type="component" value="Plasmid p7"/>
</dbReference>
<name>A0A4D8QCH0_AZOBR</name>
<dbReference type="AlphaFoldDB" id="A0A4D8QCH0"/>
<organism evidence="1 2">
    <name type="scientific">Azospirillum brasilense</name>
    <dbReference type="NCBI Taxonomy" id="192"/>
    <lineage>
        <taxon>Bacteria</taxon>
        <taxon>Pseudomonadati</taxon>
        <taxon>Pseudomonadota</taxon>
        <taxon>Alphaproteobacteria</taxon>
        <taxon>Rhodospirillales</taxon>
        <taxon>Azospirillaceae</taxon>
        <taxon>Azospirillum</taxon>
    </lineage>
</organism>